<accession>A2DIE3</accession>
<keyword evidence="2" id="KW-1133">Transmembrane helix</keyword>
<dbReference type="InParanoid" id="A2DIE3"/>
<reference evidence="3" key="2">
    <citation type="journal article" date="2007" name="Science">
        <title>Draft genome sequence of the sexually transmitted pathogen Trichomonas vaginalis.</title>
        <authorList>
            <person name="Carlton J.M."/>
            <person name="Hirt R.P."/>
            <person name="Silva J.C."/>
            <person name="Delcher A.L."/>
            <person name="Schatz M."/>
            <person name="Zhao Q."/>
            <person name="Wortman J.R."/>
            <person name="Bidwell S.L."/>
            <person name="Alsmark U.C.M."/>
            <person name="Besteiro S."/>
            <person name="Sicheritz-Ponten T."/>
            <person name="Noel C.J."/>
            <person name="Dacks J.B."/>
            <person name="Foster P.G."/>
            <person name="Simillion C."/>
            <person name="Van de Peer Y."/>
            <person name="Miranda-Saavedra D."/>
            <person name="Barton G.J."/>
            <person name="Westrop G.D."/>
            <person name="Mueller S."/>
            <person name="Dessi D."/>
            <person name="Fiori P.L."/>
            <person name="Ren Q."/>
            <person name="Paulsen I."/>
            <person name="Zhang H."/>
            <person name="Bastida-Corcuera F.D."/>
            <person name="Simoes-Barbosa A."/>
            <person name="Brown M.T."/>
            <person name="Hayes R.D."/>
            <person name="Mukherjee M."/>
            <person name="Okumura C.Y."/>
            <person name="Schneider R."/>
            <person name="Smith A.J."/>
            <person name="Vanacova S."/>
            <person name="Villalvazo M."/>
            <person name="Haas B.J."/>
            <person name="Pertea M."/>
            <person name="Feldblyum T.V."/>
            <person name="Utterback T.R."/>
            <person name="Shu C.L."/>
            <person name="Osoegawa K."/>
            <person name="de Jong P.J."/>
            <person name="Hrdy I."/>
            <person name="Horvathova L."/>
            <person name="Zubacova Z."/>
            <person name="Dolezal P."/>
            <person name="Malik S.B."/>
            <person name="Logsdon J.M. Jr."/>
            <person name="Henze K."/>
            <person name="Gupta A."/>
            <person name="Wang C.C."/>
            <person name="Dunne R.L."/>
            <person name="Upcroft J.A."/>
            <person name="Upcroft P."/>
            <person name="White O."/>
            <person name="Salzberg S.L."/>
            <person name="Tang P."/>
            <person name="Chiu C.-H."/>
            <person name="Lee Y.-S."/>
            <person name="Embley T.M."/>
            <person name="Coombs G.H."/>
            <person name="Mottram J.C."/>
            <person name="Tachezy J."/>
            <person name="Fraser-Liggett C.M."/>
            <person name="Johnson P.J."/>
        </authorList>
    </citation>
    <scope>NUCLEOTIDE SEQUENCE [LARGE SCALE GENOMIC DNA]</scope>
    <source>
        <strain evidence="3">G3</strain>
    </source>
</reference>
<protein>
    <recommendedName>
        <fullName evidence="5">Signal sequence receptor subunit alpha</fullName>
    </recommendedName>
</protein>
<dbReference type="PANTHER" id="PTHR12924">
    <property type="entry name" value="TRANSLOCON-ASSOCIATED PROTEIN, ALPHA SUBUNIT"/>
    <property type="match status" value="1"/>
</dbReference>
<name>A2DIE3_TRIV3</name>
<dbReference type="AlphaFoldDB" id="A2DIE3"/>
<evidence type="ECO:0008006" key="5">
    <source>
        <dbReference type="Google" id="ProtNLM"/>
    </source>
</evidence>
<dbReference type="OrthoDB" id="10585167at2759"/>
<feature type="transmembrane region" description="Helical" evidence="2">
    <location>
        <begin position="163"/>
        <end position="181"/>
    </location>
</feature>
<dbReference type="GO" id="GO:0005783">
    <property type="term" value="C:endoplasmic reticulum"/>
    <property type="evidence" value="ECO:0000318"/>
    <property type="project" value="GO_Central"/>
</dbReference>
<evidence type="ECO:0000313" key="3">
    <source>
        <dbReference type="EMBL" id="EAY19747.1"/>
    </source>
</evidence>
<sequence length="230" mass="25780">MFFALSLLAKCEEDVLGTYDPYTHAHLPPISNDVIDARAQFIDFPDNKIPTNGQTYVRLVGTYKAIGNNELQVQAVFGHLYTLEGEWVTNYTTFAYPCRANSEESITSSHYFEWHSEIDPAQYIIDAYAIVTNTDGKNYSALVLNQTVEFVEITNYKETIGSAFLYLLVIFVLGGIIYLILSKDQRTTMSTVAAQSKASKKKVLDYSEIHTSDRSSSPGVTKRTKSPSNK</sequence>
<reference evidence="3" key="1">
    <citation type="submission" date="2006-10" db="EMBL/GenBank/DDBJ databases">
        <authorList>
            <person name="Amadeo P."/>
            <person name="Zhao Q."/>
            <person name="Wortman J."/>
            <person name="Fraser-Liggett C."/>
            <person name="Carlton J."/>
        </authorList>
    </citation>
    <scope>NUCLEOTIDE SEQUENCE</scope>
    <source>
        <strain evidence="3">G3</strain>
    </source>
</reference>
<proteinExistence type="predicted"/>
<dbReference type="Proteomes" id="UP000001542">
    <property type="component" value="Unassembled WGS sequence"/>
</dbReference>
<evidence type="ECO:0000313" key="4">
    <source>
        <dbReference type="Proteomes" id="UP000001542"/>
    </source>
</evidence>
<gene>
    <name evidence="3" type="ORF">TVAG_177910</name>
</gene>
<dbReference type="PANTHER" id="PTHR12924:SF0">
    <property type="entry name" value="TRANSLOCON-ASSOCIATED PROTEIN SUBUNIT ALPHA"/>
    <property type="match status" value="1"/>
</dbReference>
<feature type="region of interest" description="Disordered" evidence="1">
    <location>
        <begin position="201"/>
        <end position="230"/>
    </location>
</feature>
<feature type="compositionally biased region" description="Basic and acidic residues" evidence="1">
    <location>
        <begin position="202"/>
        <end position="213"/>
    </location>
</feature>
<keyword evidence="4" id="KW-1185">Reference proteome</keyword>
<evidence type="ECO:0000256" key="1">
    <source>
        <dbReference type="SAM" id="MobiDB-lite"/>
    </source>
</evidence>
<dbReference type="KEGG" id="tva:5465289"/>
<organism evidence="3 4">
    <name type="scientific">Trichomonas vaginalis (strain ATCC PRA-98 / G3)</name>
    <dbReference type="NCBI Taxonomy" id="412133"/>
    <lineage>
        <taxon>Eukaryota</taxon>
        <taxon>Metamonada</taxon>
        <taxon>Parabasalia</taxon>
        <taxon>Trichomonadida</taxon>
        <taxon>Trichomonadidae</taxon>
        <taxon>Trichomonas</taxon>
    </lineage>
</organism>
<dbReference type="RefSeq" id="XP_001580733.1">
    <property type="nucleotide sequence ID" value="XM_001580683.1"/>
</dbReference>
<keyword evidence="2" id="KW-0472">Membrane</keyword>
<evidence type="ECO:0000256" key="2">
    <source>
        <dbReference type="SAM" id="Phobius"/>
    </source>
</evidence>
<dbReference type="VEuPathDB" id="TrichDB:TVAG_177910"/>
<dbReference type="VEuPathDB" id="TrichDB:TVAGG3_0601610"/>
<dbReference type="EMBL" id="DS113204">
    <property type="protein sequence ID" value="EAY19747.1"/>
    <property type="molecule type" value="Genomic_DNA"/>
</dbReference>
<keyword evidence="2" id="KW-0812">Transmembrane</keyword>